<accession>A0ACC2UWA3</accession>
<dbReference type="EMBL" id="JASBWR010000157">
    <property type="protein sequence ID" value="KAJ9091004.1"/>
    <property type="molecule type" value="Genomic_DNA"/>
</dbReference>
<protein>
    <submittedName>
        <fullName evidence="1">Uncharacterized protein</fullName>
    </submittedName>
</protein>
<name>A0ACC2UWA3_9TREE</name>
<comment type="caution">
    <text evidence="1">The sequence shown here is derived from an EMBL/GenBank/DDBJ whole genome shotgun (WGS) entry which is preliminary data.</text>
</comment>
<reference evidence="1" key="1">
    <citation type="submission" date="2023-04" db="EMBL/GenBank/DDBJ databases">
        <title>Draft Genome sequencing of Naganishia species isolated from polar environments using Oxford Nanopore Technology.</title>
        <authorList>
            <person name="Leo P."/>
            <person name="Venkateswaran K."/>
        </authorList>
    </citation>
    <scope>NUCLEOTIDE SEQUENCE</scope>
    <source>
        <strain evidence="1">MNA-CCFEE 5261</strain>
    </source>
</reference>
<organism evidence="1 2">
    <name type="scientific">Naganishia cerealis</name>
    <dbReference type="NCBI Taxonomy" id="610337"/>
    <lineage>
        <taxon>Eukaryota</taxon>
        <taxon>Fungi</taxon>
        <taxon>Dikarya</taxon>
        <taxon>Basidiomycota</taxon>
        <taxon>Agaricomycotina</taxon>
        <taxon>Tremellomycetes</taxon>
        <taxon>Filobasidiales</taxon>
        <taxon>Filobasidiaceae</taxon>
        <taxon>Naganishia</taxon>
    </lineage>
</organism>
<evidence type="ECO:0000313" key="1">
    <source>
        <dbReference type="EMBL" id="KAJ9091004.1"/>
    </source>
</evidence>
<dbReference type="Proteomes" id="UP001241377">
    <property type="component" value="Unassembled WGS sequence"/>
</dbReference>
<evidence type="ECO:0000313" key="2">
    <source>
        <dbReference type="Proteomes" id="UP001241377"/>
    </source>
</evidence>
<keyword evidence="2" id="KW-1185">Reference proteome</keyword>
<sequence length="350" mass="40376">MGAACCRPEAIDFSGEVNLFHFFLLRSVGKGAFGKVRVVQHKQTKTLYALKYINKAKCVKMKAVANIVQERRLLEEIDHPFVVNLRYAFQDDENCFFVLDLMLGGDLRFHLDRQGAMPEATVRFWMSELCLALDYLHSKKIVHRDIKPDNILLDEKGHVHITDFNIAVHFSERRMLTGVAGSLAYMAPEVLTKRGYSQQVDWWSLGVVAYELIFGKRPFRGRTNTNLTESIMMEQLHWPEDVAAKCSPEGQKAIRAFLERDMHYRLGYKLGGGGLEDIKVHPWFRGVDWDAVLRKEVHPPFEPDPKKANFDATHELEELLLEENPLKARKRKQGQDLGTLSKEMRMMEEQ</sequence>
<gene>
    <name evidence="1" type="ORF">QFC19_009300</name>
</gene>
<proteinExistence type="predicted"/>